<dbReference type="InterPro" id="IPR029063">
    <property type="entry name" value="SAM-dependent_MTases_sf"/>
</dbReference>
<evidence type="ECO:0000256" key="6">
    <source>
        <dbReference type="ARBA" id="ARBA00022747"/>
    </source>
</evidence>
<evidence type="ECO:0000256" key="2">
    <source>
        <dbReference type="ARBA" id="ARBA00011900"/>
    </source>
</evidence>
<feature type="region of interest" description="Disordered" evidence="8">
    <location>
        <begin position="567"/>
        <end position="587"/>
    </location>
</feature>
<dbReference type="GO" id="GO:0003677">
    <property type="term" value="F:DNA binding"/>
    <property type="evidence" value="ECO:0007669"/>
    <property type="project" value="InterPro"/>
</dbReference>
<dbReference type="GO" id="GO:0032259">
    <property type="term" value="P:methylation"/>
    <property type="evidence" value="ECO:0007669"/>
    <property type="project" value="UniProtKB-KW"/>
</dbReference>
<dbReference type="RefSeq" id="WP_061151014.1">
    <property type="nucleotide sequence ID" value="NZ_FCOM02000050.1"/>
</dbReference>
<evidence type="ECO:0000256" key="5">
    <source>
        <dbReference type="ARBA" id="ARBA00022691"/>
    </source>
</evidence>
<dbReference type="EC" id="2.1.1.72" evidence="2"/>
<evidence type="ECO:0000259" key="10">
    <source>
        <dbReference type="Pfam" id="PF12161"/>
    </source>
</evidence>
<dbReference type="SUPFAM" id="SSF53335">
    <property type="entry name" value="S-adenosyl-L-methionine-dependent methyltransferases"/>
    <property type="match status" value="1"/>
</dbReference>
<dbReference type="PROSITE" id="PS00092">
    <property type="entry name" value="N6_MTASE"/>
    <property type="match status" value="1"/>
</dbReference>
<comment type="catalytic activity">
    <reaction evidence="7">
        <text>a 2'-deoxyadenosine in DNA + S-adenosyl-L-methionine = an N(6)-methyl-2'-deoxyadenosine in DNA + S-adenosyl-L-homocysteine + H(+)</text>
        <dbReference type="Rhea" id="RHEA:15197"/>
        <dbReference type="Rhea" id="RHEA-COMP:12418"/>
        <dbReference type="Rhea" id="RHEA-COMP:12419"/>
        <dbReference type="ChEBI" id="CHEBI:15378"/>
        <dbReference type="ChEBI" id="CHEBI:57856"/>
        <dbReference type="ChEBI" id="CHEBI:59789"/>
        <dbReference type="ChEBI" id="CHEBI:90615"/>
        <dbReference type="ChEBI" id="CHEBI:90616"/>
        <dbReference type="EC" id="2.1.1.72"/>
    </reaction>
</comment>
<dbReference type="PANTHER" id="PTHR42933">
    <property type="entry name" value="SLR6095 PROTEIN"/>
    <property type="match status" value="1"/>
</dbReference>
<reference evidence="11" key="1">
    <citation type="submission" date="2016-01" db="EMBL/GenBank/DDBJ databases">
        <authorList>
            <person name="Peeters C."/>
        </authorList>
    </citation>
    <scope>NUCLEOTIDE SEQUENCE [LARGE SCALE GENOMIC DNA]</scope>
    <source>
        <strain evidence="11">LMG 29317</strain>
    </source>
</reference>
<organism evidence="11 12">
    <name type="scientific">Caballeronia arvi</name>
    <dbReference type="NCBI Taxonomy" id="1777135"/>
    <lineage>
        <taxon>Bacteria</taxon>
        <taxon>Pseudomonadati</taxon>
        <taxon>Pseudomonadota</taxon>
        <taxon>Betaproteobacteria</taxon>
        <taxon>Burkholderiales</taxon>
        <taxon>Burkholderiaceae</taxon>
        <taxon>Caballeronia</taxon>
    </lineage>
</organism>
<dbReference type="EMBL" id="FCOM02000050">
    <property type="protein sequence ID" value="SAL84068.1"/>
    <property type="molecule type" value="Genomic_DNA"/>
</dbReference>
<feature type="compositionally biased region" description="Acidic residues" evidence="8">
    <location>
        <begin position="568"/>
        <end position="579"/>
    </location>
</feature>
<dbReference type="PRINTS" id="PR00507">
    <property type="entry name" value="N12N6MTFRASE"/>
</dbReference>
<sequence length="789" mass="88876">MTHARQQDQSQIKWVADFIWNIADDRLRDVYVRGKYRDVILPFTVLRRIDAVLEPTKQALLARKKLLDSAGVANQDGALQAAAGQAFYNVSDFTLAKLKASAAGQRLREDFIAYLDGFSPNVGEILTKFNFRNQIQKLVDAHILGYLIEDFLDPEVNLSPLPVKDADGRVKLPALDNHGMGTVFEELIRRFNEENNEEAGEHFTPRDVVMLMAKLLFLPVEDRIESSTYSLYDGSCGTGGMLTVAEEALKQLAEQHGKDVSIHLFGQEISDETYAICKADLLLKGEGAEAGNIVGGADKSTLSADQFRSRDFDFMISNPPYGKSWKTDLERMGGKKEFNDPRFFVKHGGDAEFKLITRSSDGQLMFLVNKLSKMKHDTALGSRIALVHNGSALFTGDAGQGESNIRRWVLENDWLEAVIALPLNIFYNTGIATYIWVLANKKAKDREGKVQLIDASKWYAPMRRNLGKKNCELAETDIQRILDLYLGKKQETAQSKWFDTQDFGYWKITVERPLRLKSQLKTSAIDTLRYASGDEVLRAEIYALHGDTLYTDFAKLKPEIEAWLKGDGEDEDATEDSDEGGATGRKAVSEKNRKKLLDDTTWLRDKALLDLARLAQKELGQAMFDDHNVLRAKFDAAMKVHDKKLSAADRKAIFKAVSWRDEAAPPVVARRMKLKKDENFEPGFDGVYMETVGKDRFTVEYEPDSDLRDTEQVPLKEPGGIGAFFEREVLPHAPDAWIDGEKTQIGYEISFARFFYQPVPLRSLEAIRADILKIERQTEGLLDKIVGVA</sequence>
<evidence type="ECO:0000256" key="4">
    <source>
        <dbReference type="ARBA" id="ARBA00022679"/>
    </source>
</evidence>
<evidence type="ECO:0000313" key="12">
    <source>
        <dbReference type="Proteomes" id="UP000055019"/>
    </source>
</evidence>
<evidence type="ECO:0000313" key="11">
    <source>
        <dbReference type="EMBL" id="SAL84068.1"/>
    </source>
</evidence>
<evidence type="ECO:0000256" key="1">
    <source>
        <dbReference type="ARBA" id="ARBA00006594"/>
    </source>
</evidence>
<comment type="caution">
    <text evidence="11">The sequence shown here is derived from an EMBL/GenBank/DDBJ whole genome shotgun (WGS) entry which is preliminary data.</text>
</comment>
<dbReference type="GO" id="GO:0009307">
    <property type="term" value="P:DNA restriction-modification system"/>
    <property type="evidence" value="ECO:0007669"/>
    <property type="project" value="UniProtKB-KW"/>
</dbReference>
<dbReference type="InterPro" id="IPR051537">
    <property type="entry name" value="DNA_Adenine_Mtase"/>
</dbReference>
<protein>
    <recommendedName>
        <fullName evidence="2">site-specific DNA-methyltransferase (adenine-specific)</fullName>
        <ecNumber evidence="2">2.1.1.72</ecNumber>
    </recommendedName>
</protein>
<dbReference type="AlphaFoldDB" id="A0A158KSF9"/>
<evidence type="ECO:0000259" key="9">
    <source>
        <dbReference type="Pfam" id="PF02384"/>
    </source>
</evidence>
<dbReference type="Pfam" id="PF12161">
    <property type="entry name" value="HsdM_N"/>
    <property type="match status" value="1"/>
</dbReference>
<dbReference type="Proteomes" id="UP000055019">
    <property type="component" value="Unassembled WGS sequence"/>
</dbReference>
<dbReference type="InterPro" id="IPR002052">
    <property type="entry name" value="DNA_methylase_N6_adenine_CS"/>
</dbReference>
<name>A0A158KSF9_9BURK</name>
<proteinExistence type="inferred from homology"/>
<dbReference type="InterPro" id="IPR022749">
    <property type="entry name" value="D12N6_MeTrfase_N"/>
</dbReference>
<dbReference type="Gene3D" id="3.40.50.150">
    <property type="entry name" value="Vaccinia Virus protein VP39"/>
    <property type="match status" value="1"/>
</dbReference>
<keyword evidence="12" id="KW-1185">Reference proteome</keyword>
<keyword evidence="4" id="KW-0808">Transferase</keyword>
<dbReference type="OrthoDB" id="9784823at2"/>
<feature type="domain" description="N6 adenine-specific DNA methyltransferase N-terminal" evidence="10">
    <location>
        <begin position="16"/>
        <end position="151"/>
    </location>
</feature>
<feature type="domain" description="DNA methylase adenine-specific" evidence="9">
    <location>
        <begin position="177"/>
        <end position="499"/>
    </location>
</feature>
<dbReference type="InterPro" id="IPR003356">
    <property type="entry name" value="DNA_methylase_A-5"/>
</dbReference>
<evidence type="ECO:0000256" key="7">
    <source>
        <dbReference type="ARBA" id="ARBA00047942"/>
    </source>
</evidence>
<dbReference type="GO" id="GO:0008170">
    <property type="term" value="F:N-methyltransferase activity"/>
    <property type="evidence" value="ECO:0007669"/>
    <property type="project" value="InterPro"/>
</dbReference>
<dbReference type="GO" id="GO:0009007">
    <property type="term" value="F:site-specific DNA-methyltransferase (adenine-specific) activity"/>
    <property type="evidence" value="ECO:0007669"/>
    <property type="project" value="UniProtKB-EC"/>
</dbReference>
<dbReference type="PANTHER" id="PTHR42933:SF3">
    <property type="entry name" value="TYPE I RESTRICTION ENZYME MJAVIII METHYLASE SUBUNIT"/>
    <property type="match status" value="1"/>
</dbReference>
<comment type="similarity">
    <text evidence="1">Belongs to the N(4)/N(6)-methyltransferase family.</text>
</comment>
<dbReference type="Pfam" id="PF02384">
    <property type="entry name" value="N6_Mtase"/>
    <property type="match status" value="1"/>
</dbReference>
<gene>
    <name evidence="11" type="ORF">AWB74_06811</name>
</gene>
<keyword evidence="6" id="KW-0680">Restriction system</keyword>
<keyword evidence="5" id="KW-0949">S-adenosyl-L-methionine</keyword>
<keyword evidence="3 11" id="KW-0489">Methyltransferase</keyword>
<accession>A0A158KSF9</accession>
<evidence type="ECO:0000256" key="3">
    <source>
        <dbReference type="ARBA" id="ARBA00022603"/>
    </source>
</evidence>
<evidence type="ECO:0000256" key="8">
    <source>
        <dbReference type="SAM" id="MobiDB-lite"/>
    </source>
</evidence>